<proteinExistence type="predicted"/>
<organism evidence="1 2">
    <name type="scientific">Dendrobium chrysotoxum</name>
    <name type="common">Orchid</name>
    <dbReference type="NCBI Taxonomy" id="161865"/>
    <lineage>
        <taxon>Eukaryota</taxon>
        <taxon>Viridiplantae</taxon>
        <taxon>Streptophyta</taxon>
        <taxon>Embryophyta</taxon>
        <taxon>Tracheophyta</taxon>
        <taxon>Spermatophyta</taxon>
        <taxon>Magnoliopsida</taxon>
        <taxon>Liliopsida</taxon>
        <taxon>Asparagales</taxon>
        <taxon>Orchidaceae</taxon>
        <taxon>Epidendroideae</taxon>
        <taxon>Malaxideae</taxon>
        <taxon>Dendrobiinae</taxon>
        <taxon>Dendrobium</taxon>
    </lineage>
</organism>
<dbReference type="EMBL" id="JAGFBR010000011">
    <property type="protein sequence ID" value="KAH0458889.1"/>
    <property type="molecule type" value="Genomic_DNA"/>
</dbReference>
<evidence type="ECO:0000313" key="2">
    <source>
        <dbReference type="Proteomes" id="UP000775213"/>
    </source>
</evidence>
<protein>
    <submittedName>
        <fullName evidence="1">Uncharacterized protein</fullName>
    </submittedName>
</protein>
<accession>A0AAV7GT10</accession>
<reference evidence="1 2" key="1">
    <citation type="journal article" date="2021" name="Hortic Res">
        <title>Chromosome-scale assembly of the Dendrobium chrysotoxum genome enhances the understanding of orchid evolution.</title>
        <authorList>
            <person name="Zhang Y."/>
            <person name="Zhang G.Q."/>
            <person name="Zhang D."/>
            <person name="Liu X.D."/>
            <person name="Xu X.Y."/>
            <person name="Sun W.H."/>
            <person name="Yu X."/>
            <person name="Zhu X."/>
            <person name="Wang Z.W."/>
            <person name="Zhao X."/>
            <person name="Zhong W.Y."/>
            <person name="Chen H."/>
            <person name="Yin W.L."/>
            <person name="Huang T."/>
            <person name="Niu S.C."/>
            <person name="Liu Z.J."/>
        </authorList>
    </citation>
    <scope>NUCLEOTIDE SEQUENCE [LARGE SCALE GENOMIC DNA]</scope>
    <source>
        <strain evidence="1">Lindl</strain>
    </source>
</reference>
<gene>
    <name evidence="1" type="ORF">IEQ34_011703</name>
</gene>
<evidence type="ECO:0000313" key="1">
    <source>
        <dbReference type="EMBL" id="KAH0458889.1"/>
    </source>
</evidence>
<comment type="caution">
    <text evidence="1">The sequence shown here is derived from an EMBL/GenBank/DDBJ whole genome shotgun (WGS) entry which is preliminary data.</text>
</comment>
<name>A0AAV7GT10_DENCH</name>
<dbReference type="AlphaFoldDB" id="A0AAV7GT10"/>
<sequence>MLFNADIFGLSSLLLELMGERSHRQLVTTMEFYHHLKFTHFVNEHFCEAVVIEYLPTRIFSDSFELQRHVSREC</sequence>
<dbReference type="Proteomes" id="UP000775213">
    <property type="component" value="Unassembled WGS sequence"/>
</dbReference>
<keyword evidence="2" id="KW-1185">Reference proteome</keyword>